<name>A0A1B1MR69_NPVLD</name>
<dbReference type="EMBL" id="KU377538">
    <property type="protein sequence ID" value="ANS71005.1"/>
    <property type="molecule type" value="Genomic_DNA"/>
</dbReference>
<accession>A0A1B1MR69</accession>
<reference evidence="1" key="1">
    <citation type="journal article" date="2016" name="J. Invertebr. Pathol.">
        <title>An alphabaculovirus isolated from dead Lymantria dispar larvae shows high genetic similarity to baculovirus previously isolated from Lymantria monacha - An example of adaptation to a new host.</title>
        <authorList>
            <person name="Rabalski L."/>
            <person name="Krejmer-Rabalska M."/>
            <person name="Skrzecz I."/>
            <person name="Wasag B."/>
            <person name="Szewczyk B."/>
        </authorList>
    </citation>
    <scope>NUCLEOTIDE SEQUENCE</scope>
    <source>
        <strain evidence="1">BNP</strain>
    </source>
</reference>
<sequence>MNDNVLCQQCSSASVEKDRNWRLRRHSNYYVVLEEGAEGADDITPEKTKCCRCRAANVQQQKQRPIKPKCCRRLVFD</sequence>
<proteinExistence type="predicted"/>
<organism evidence="1">
    <name type="scientific">Lymantria dispar multicapsid nuclear polyhedrosis virus</name>
    <name type="common">LdMNPV</name>
    <dbReference type="NCBI Taxonomy" id="10449"/>
    <lineage>
        <taxon>Viruses</taxon>
        <taxon>Viruses incertae sedis</taxon>
        <taxon>Naldaviricetes</taxon>
        <taxon>Lefavirales</taxon>
        <taxon>Baculoviridae</taxon>
        <taxon>Alphabaculovirus</taxon>
        <taxon>Alphabaculovirus lydisparis</taxon>
    </lineage>
</organism>
<evidence type="ECO:0000313" key="1">
    <source>
        <dbReference type="EMBL" id="ANS71005.1"/>
    </source>
</evidence>
<organismHost>
    <name type="scientific">Lepidoptera</name>
    <name type="common">moths &amp; butterflies</name>
    <dbReference type="NCBI Taxonomy" id="7088"/>
</organismHost>
<protein>
    <submittedName>
        <fullName evidence="1">Uncharacterized protein</fullName>
    </submittedName>
</protein>